<sequence>MWRHATSHSQTEQPLRLASLARFDPAKKPAWTRFLGYSMPCQVTSDTFSSSTRPPVHKRAPIIADRLCRQREWGKVQDAIAIPPHPRLSTPQISQRSISTGSLHLPAQTRQRALGTAPVSPKTAHAARTAGGLPDAKLWQALPKTRRRRTGRGPISLGSKAWWHLALGRV</sequence>
<name>A0A9W9K752_9EURO</name>
<protein>
    <submittedName>
        <fullName evidence="1">Uncharacterized protein</fullName>
    </submittedName>
</protein>
<comment type="caution">
    <text evidence="1">The sequence shown here is derived from an EMBL/GenBank/DDBJ whole genome shotgun (WGS) entry which is preliminary data.</text>
</comment>
<dbReference type="GeneID" id="81358729"/>
<keyword evidence="2" id="KW-1185">Reference proteome</keyword>
<dbReference type="AlphaFoldDB" id="A0A9W9K752"/>
<dbReference type="Proteomes" id="UP001149074">
    <property type="component" value="Unassembled WGS sequence"/>
</dbReference>
<organism evidence="1 2">
    <name type="scientific">Penicillium argentinense</name>
    <dbReference type="NCBI Taxonomy" id="1131581"/>
    <lineage>
        <taxon>Eukaryota</taxon>
        <taxon>Fungi</taxon>
        <taxon>Dikarya</taxon>
        <taxon>Ascomycota</taxon>
        <taxon>Pezizomycotina</taxon>
        <taxon>Eurotiomycetes</taxon>
        <taxon>Eurotiomycetidae</taxon>
        <taxon>Eurotiales</taxon>
        <taxon>Aspergillaceae</taxon>
        <taxon>Penicillium</taxon>
    </lineage>
</organism>
<dbReference type="RefSeq" id="XP_056473116.1">
    <property type="nucleotide sequence ID" value="XM_056619750.1"/>
</dbReference>
<dbReference type="EMBL" id="JAPQKI010000006">
    <property type="protein sequence ID" value="KAJ5094966.1"/>
    <property type="molecule type" value="Genomic_DNA"/>
</dbReference>
<proteinExistence type="predicted"/>
<reference evidence="1" key="1">
    <citation type="submission" date="2022-11" db="EMBL/GenBank/DDBJ databases">
        <authorList>
            <person name="Petersen C."/>
        </authorList>
    </citation>
    <scope>NUCLEOTIDE SEQUENCE</scope>
    <source>
        <strain evidence="1">IBT 30761</strain>
    </source>
</reference>
<evidence type="ECO:0000313" key="1">
    <source>
        <dbReference type="EMBL" id="KAJ5094966.1"/>
    </source>
</evidence>
<reference evidence="1" key="2">
    <citation type="journal article" date="2023" name="IMA Fungus">
        <title>Comparative genomic study of the Penicillium genus elucidates a diverse pangenome and 15 lateral gene transfer events.</title>
        <authorList>
            <person name="Petersen C."/>
            <person name="Sorensen T."/>
            <person name="Nielsen M.R."/>
            <person name="Sondergaard T.E."/>
            <person name="Sorensen J.L."/>
            <person name="Fitzpatrick D.A."/>
            <person name="Frisvad J.C."/>
            <person name="Nielsen K.L."/>
        </authorList>
    </citation>
    <scope>NUCLEOTIDE SEQUENCE</scope>
    <source>
        <strain evidence="1">IBT 30761</strain>
    </source>
</reference>
<accession>A0A9W9K752</accession>
<evidence type="ECO:0000313" key="2">
    <source>
        <dbReference type="Proteomes" id="UP001149074"/>
    </source>
</evidence>
<gene>
    <name evidence="1" type="ORF">N7532_007257</name>
</gene>